<feature type="binding site" evidence="8">
    <location>
        <begin position="110"/>
        <end position="116"/>
    </location>
    <ligand>
        <name>ATP</name>
        <dbReference type="ChEBI" id="CHEBI:30616"/>
    </ligand>
</feature>
<dbReference type="InterPro" id="IPR005761">
    <property type="entry name" value="UDP-N-AcMur-Glu-dNH2Pim_ligase"/>
</dbReference>
<keyword evidence="6 8" id="KW-0131">Cell cycle</keyword>
<evidence type="ECO:0000313" key="14">
    <source>
        <dbReference type="Proteomes" id="UP000790580"/>
    </source>
</evidence>
<evidence type="ECO:0000259" key="12">
    <source>
        <dbReference type="Pfam" id="PF08245"/>
    </source>
</evidence>
<evidence type="ECO:0000256" key="3">
    <source>
        <dbReference type="ARBA" id="ARBA00022618"/>
    </source>
</evidence>
<dbReference type="InterPro" id="IPR036615">
    <property type="entry name" value="Mur_ligase_C_dom_sf"/>
</dbReference>
<keyword evidence="8" id="KW-0547">Nucleotide-binding</keyword>
<keyword evidence="5 8" id="KW-0573">Peptidoglycan synthesis</keyword>
<organism evidence="13 14">
    <name type="scientific">Evansella alkalicola</name>
    <dbReference type="NCBI Taxonomy" id="745819"/>
    <lineage>
        <taxon>Bacteria</taxon>
        <taxon>Bacillati</taxon>
        <taxon>Bacillota</taxon>
        <taxon>Bacilli</taxon>
        <taxon>Bacillales</taxon>
        <taxon>Bacillaceae</taxon>
        <taxon>Evansella</taxon>
    </lineage>
</organism>
<dbReference type="InterPro" id="IPR013221">
    <property type="entry name" value="Mur_ligase_cen"/>
</dbReference>
<feature type="short sequence motif" description="Meso-diaminopimelate recognition motif" evidence="8">
    <location>
        <begin position="409"/>
        <end position="412"/>
    </location>
</feature>
<feature type="binding site" evidence="8">
    <location>
        <begin position="409"/>
        <end position="412"/>
    </location>
    <ligand>
        <name>meso-2,6-diaminopimelate</name>
        <dbReference type="ChEBI" id="CHEBI:57791"/>
    </ligand>
</feature>
<feature type="binding site" evidence="8">
    <location>
        <position position="151"/>
    </location>
    <ligand>
        <name>UDP-N-acetyl-alpha-D-muramoyl-L-alanyl-D-glutamate</name>
        <dbReference type="ChEBI" id="CHEBI:83900"/>
    </ligand>
</feature>
<evidence type="ECO:0000256" key="8">
    <source>
        <dbReference type="HAMAP-Rule" id="MF_00208"/>
    </source>
</evidence>
<keyword evidence="8" id="KW-0067">ATP-binding</keyword>
<dbReference type="InterPro" id="IPR000713">
    <property type="entry name" value="Mur_ligase_N"/>
</dbReference>
<keyword evidence="8" id="KW-0460">Magnesium</keyword>
<evidence type="ECO:0000256" key="2">
    <source>
        <dbReference type="ARBA" id="ARBA00005898"/>
    </source>
</evidence>
<sequence length="496" mass="54927">MKRLQSLISCLPSYKNESNENPLIKDLHMDSREVSEGSLFFCISGFTVDGHDFADQAANSGAAAIIAERELKYINIPVIIVRSSKRAMALISACFYDYPTNKLQLIGVTGTNGKTTTTHLIEKILLDNNRKPGIIGTMYMKYDGKEIPVQNTTPESLVLQKGFSEMAKSGVDTVAMEVSSHALEMGRVHGTDFDVAVFTNLSQDHLDYHGTMERYAHAKGLLFAQLGNGYGEGKQPVAVINIDDPYFNEIEIMTAAPIITFGIKKNADIRAEHVSINEQGTSFTMTMGNQSVPVTMKLTGTFSVYNALAAAAACYASDVPLESIAKSLETLEGVSGRFERVEINQPFHIIVDYAHTPDSLENVLNTIKEFAKGKISVVVGCGGDRDKTKRPIMANIAEKLSDYVYLTSDNPRTEDPIEILKQMEEGMEGSNYTVIESRRDAIFEAVRRAERDEIILIAGKGHETYQTIGTVNHHFDDRLVAKDAVEECRKWEQEKE</sequence>
<dbReference type="Gene3D" id="3.40.1390.10">
    <property type="entry name" value="MurE/MurF, N-terminal domain"/>
    <property type="match status" value="1"/>
</dbReference>
<reference evidence="13 14" key="1">
    <citation type="submission" date="2021-06" db="EMBL/GenBank/DDBJ databases">
        <title>Bacillus sp. RD4P76, an endophyte from a halophyte.</title>
        <authorList>
            <person name="Sun J.-Q."/>
        </authorList>
    </citation>
    <scope>NUCLEOTIDE SEQUENCE [LARGE SCALE GENOMIC DNA]</scope>
    <source>
        <strain evidence="13 14">JCM 17098</strain>
    </source>
</reference>
<dbReference type="SUPFAM" id="SSF63418">
    <property type="entry name" value="MurE/MurF N-terminal domain"/>
    <property type="match status" value="1"/>
</dbReference>
<proteinExistence type="inferred from homology"/>
<feature type="binding site" evidence="8">
    <location>
        <position position="459"/>
    </location>
    <ligand>
        <name>meso-2,6-diaminopimelate</name>
        <dbReference type="ChEBI" id="CHEBI:57791"/>
    </ligand>
</feature>
<keyword evidence="8 13" id="KW-0436">Ligase</keyword>
<feature type="binding site" evidence="8">
    <location>
        <position position="187"/>
    </location>
    <ligand>
        <name>UDP-N-acetyl-alpha-D-muramoyl-L-alanyl-D-glutamate</name>
        <dbReference type="ChEBI" id="CHEBI:83900"/>
    </ligand>
</feature>
<dbReference type="Proteomes" id="UP000790580">
    <property type="component" value="Unassembled WGS sequence"/>
</dbReference>
<dbReference type="EMBL" id="JAHQCR010000017">
    <property type="protein sequence ID" value="MBU9720446.1"/>
    <property type="molecule type" value="Genomic_DNA"/>
</dbReference>
<dbReference type="SUPFAM" id="SSF53623">
    <property type="entry name" value="MurD-like peptide ligases, catalytic domain"/>
    <property type="match status" value="1"/>
</dbReference>
<dbReference type="NCBIfam" id="NF001126">
    <property type="entry name" value="PRK00139.1-4"/>
    <property type="match status" value="1"/>
</dbReference>
<dbReference type="NCBIfam" id="TIGR01085">
    <property type="entry name" value="murE"/>
    <property type="match status" value="1"/>
</dbReference>
<evidence type="ECO:0000256" key="7">
    <source>
        <dbReference type="ARBA" id="ARBA00023316"/>
    </source>
</evidence>
<comment type="pathway">
    <text evidence="1 8 9">Cell wall biogenesis; peptidoglycan biosynthesis.</text>
</comment>
<evidence type="ECO:0000256" key="6">
    <source>
        <dbReference type="ARBA" id="ARBA00023306"/>
    </source>
</evidence>
<feature type="domain" description="Mur ligase N-terminal catalytic" evidence="10">
    <location>
        <begin position="26"/>
        <end position="87"/>
    </location>
</feature>
<dbReference type="InterPro" id="IPR035911">
    <property type="entry name" value="MurE/MurF_N"/>
</dbReference>
<dbReference type="RefSeq" id="WP_088075803.1">
    <property type="nucleotide sequence ID" value="NZ_JAHQCR010000017.1"/>
</dbReference>
<keyword evidence="3 8" id="KW-0132">Cell division</keyword>
<dbReference type="PANTHER" id="PTHR23135:SF4">
    <property type="entry name" value="UDP-N-ACETYLMURAMOYL-L-ALANYL-D-GLUTAMATE--2,6-DIAMINOPIMELATE LIGASE MURE HOMOLOG, CHLOROPLASTIC"/>
    <property type="match status" value="1"/>
</dbReference>
<keyword evidence="14" id="KW-1185">Reference proteome</keyword>
<dbReference type="InterPro" id="IPR004101">
    <property type="entry name" value="Mur_ligase_C"/>
</dbReference>
<dbReference type="InterPro" id="IPR036565">
    <property type="entry name" value="Mur-like_cat_sf"/>
</dbReference>
<comment type="similarity">
    <text evidence="2 8">Belongs to the MurCDEF family. MurE subfamily.</text>
</comment>
<keyword evidence="4 8" id="KW-0133">Cell shape</keyword>
<evidence type="ECO:0000256" key="4">
    <source>
        <dbReference type="ARBA" id="ARBA00022960"/>
    </source>
</evidence>
<feature type="binding site" evidence="8">
    <location>
        <position position="179"/>
    </location>
    <ligand>
        <name>UDP-N-acetyl-alpha-D-muramoyl-L-alanyl-D-glutamate</name>
        <dbReference type="ChEBI" id="CHEBI:83900"/>
    </ligand>
</feature>
<comment type="catalytic activity">
    <reaction evidence="8">
        <text>UDP-N-acetyl-alpha-D-muramoyl-L-alanyl-D-glutamate + meso-2,6-diaminopimelate + ATP = UDP-N-acetyl-alpha-D-muramoyl-L-alanyl-gamma-D-glutamyl-meso-2,6-diaminopimelate + ADP + phosphate + H(+)</text>
        <dbReference type="Rhea" id="RHEA:23676"/>
        <dbReference type="ChEBI" id="CHEBI:15378"/>
        <dbReference type="ChEBI" id="CHEBI:30616"/>
        <dbReference type="ChEBI" id="CHEBI:43474"/>
        <dbReference type="ChEBI" id="CHEBI:57791"/>
        <dbReference type="ChEBI" id="CHEBI:83900"/>
        <dbReference type="ChEBI" id="CHEBI:83905"/>
        <dbReference type="ChEBI" id="CHEBI:456216"/>
        <dbReference type="EC" id="6.3.2.13"/>
    </reaction>
</comment>
<gene>
    <name evidence="8" type="primary">murE</name>
    <name evidence="13" type="ORF">KS407_03190</name>
</gene>
<dbReference type="HAMAP" id="MF_00208">
    <property type="entry name" value="MurE"/>
    <property type="match status" value="1"/>
</dbReference>
<evidence type="ECO:0000256" key="5">
    <source>
        <dbReference type="ARBA" id="ARBA00022984"/>
    </source>
</evidence>
<keyword evidence="8" id="KW-0963">Cytoplasm</keyword>
<dbReference type="Gene3D" id="3.90.190.20">
    <property type="entry name" value="Mur ligase, C-terminal domain"/>
    <property type="match status" value="1"/>
</dbReference>
<feature type="domain" description="Mur ligase C-terminal" evidence="11">
    <location>
        <begin position="336"/>
        <end position="461"/>
    </location>
</feature>
<comment type="cofactor">
    <cofactor evidence="8">
        <name>Mg(2+)</name>
        <dbReference type="ChEBI" id="CHEBI:18420"/>
    </cofactor>
</comment>
<dbReference type="EC" id="6.3.2.13" evidence="8"/>
<keyword evidence="7 8" id="KW-0961">Cell wall biogenesis/degradation</keyword>
<dbReference type="NCBIfam" id="NF001124">
    <property type="entry name" value="PRK00139.1-2"/>
    <property type="match status" value="1"/>
</dbReference>
<feature type="binding site" evidence="8">
    <location>
        <position position="463"/>
    </location>
    <ligand>
        <name>meso-2,6-diaminopimelate</name>
        <dbReference type="ChEBI" id="CHEBI:57791"/>
    </ligand>
</feature>
<comment type="PTM">
    <text evidence="8">Carboxylation is probably crucial for Mg(2+) binding and, consequently, for the gamma-phosphate positioning of ATP.</text>
</comment>
<accession>A0ABS6JPF4</accession>
<evidence type="ECO:0000313" key="13">
    <source>
        <dbReference type="EMBL" id="MBU9720446.1"/>
    </source>
</evidence>
<dbReference type="Pfam" id="PF08245">
    <property type="entry name" value="Mur_ligase_M"/>
    <property type="match status" value="1"/>
</dbReference>
<dbReference type="Pfam" id="PF01225">
    <property type="entry name" value="Mur_ligase"/>
    <property type="match status" value="1"/>
</dbReference>
<evidence type="ECO:0000256" key="1">
    <source>
        <dbReference type="ARBA" id="ARBA00004752"/>
    </source>
</evidence>
<feature type="binding site" evidence="8">
    <location>
        <position position="31"/>
    </location>
    <ligand>
        <name>UDP-N-acetyl-alpha-D-muramoyl-L-alanyl-D-glutamate</name>
        <dbReference type="ChEBI" id="CHEBI:83900"/>
    </ligand>
</feature>
<dbReference type="Gene3D" id="3.40.1190.10">
    <property type="entry name" value="Mur-like, catalytic domain"/>
    <property type="match status" value="1"/>
</dbReference>
<dbReference type="GO" id="GO:0008765">
    <property type="term" value="F:UDP-N-acetylmuramoylalanyl-D-glutamate-2,6-diaminopimelate ligase activity"/>
    <property type="evidence" value="ECO:0007669"/>
    <property type="project" value="UniProtKB-EC"/>
</dbReference>
<feature type="binding site" evidence="8">
    <location>
        <begin position="152"/>
        <end position="153"/>
    </location>
    <ligand>
        <name>UDP-N-acetyl-alpha-D-muramoyl-L-alanyl-D-glutamate</name>
        <dbReference type="ChEBI" id="CHEBI:83900"/>
    </ligand>
</feature>
<dbReference type="Pfam" id="PF02875">
    <property type="entry name" value="Mur_ligase_C"/>
    <property type="match status" value="1"/>
</dbReference>
<evidence type="ECO:0000256" key="9">
    <source>
        <dbReference type="RuleBase" id="RU004135"/>
    </source>
</evidence>
<dbReference type="SUPFAM" id="SSF53244">
    <property type="entry name" value="MurD-like peptide ligases, peptide-binding domain"/>
    <property type="match status" value="1"/>
</dbReference>
<feature type="modified residue" description="N6-carboxylysine" evidence="8">
    <location>
        <position position="219"/>
    </location>
</feature>
<feature type="binding site" evidence="8">
    <location>
        <position position="385"/>
    </location>
    <ligand>
        <name>meso-2,6-diaminopimelate</name>
        <dbReference type="ChEBI" id="CHEBI:57791"/>
    </ligand>
</feature>
<evidence type="ECO:0000259" key="10">
    <source>
        <dbReference type="Pfam" id="PF01225"/>
    </source>
</evidence>
<protein>
    <recommendedName>
        <fullName evidence="8">UDP-N-acetylmuramoyl-L-alanyl-D-glutamate--2,6-diaminopimelate ligase</fullName>
        <ecNumber evidence="8">6.3.2.13</ecNumber>
    </recommendedName>
    <alternativeName>
        <fullName evidence="8">Meso-A2pm-adding enzyme</fullName>
    </alternativeName>
    <alternativeName>
        <fullName evidence="8">Meso-diaminopimelate-adding enzyme</fullName>
    </alternativeName>
    <alternativeName>
        <fullName evidence="8">UDP-MurNAc-L-Ala-D-Glu:meso-diaminopimelate ligase</fullName>
    </alternativeName>
    <alternativeName>
        <fullName evidence="8">UDP-MurNAc-tripeptide synthetase</fullName>
    </alternativeName>
    <alternativeName>
        <fullName evidence="8">UDP-N-acetylmuramyl-tripeptide synthetase</fullName>
    </alternativeName>
</protein>
<comment type="caution">
    <text evidence="8">Lacks conserved residue(s) required for the propagation of feature annotation.</text>
</comment>
<comment type="caution">
    <text evidence="13">The sequence shown here is derived from an EMBL/GenBank/DDBJ whole genome shotgun (WGS) entry which is preliminary data.</text>
</comment>
<comment type="subcellular location">
    <subcellularLocation>
        <location evidence="8 9">Cytoplasm</location>
    </subcellularLocation>
</comment>
<name>A0ABS6JPF4_9BACI</name>
<comment type="function">
    <text evidence="8">Catalyzes the addition of meso-diaminopimelic acid to the nucleotide precursor UDP-N-acetylmuramoyl-L-alanyl-D-glutamate (UMAG) in the biosynthesis of bacterial cell-wall peptidoglycan.</text>
</comment>
<feature type="domain" description="Mur ligase central" evidence="12">
    <location>
        <begin position="108"/>
        <end position="314"/>
    </location>
</feature>
<evidence type="ECO:0000259" key="11">
    <source>
        <dbReference type="Pfam" id="PF02875"/>
    </source>
</evidence>
<dbReference type="PANTHER" id="PTHR23135">
    <property type="entry name" value="MUR LIGASE FAMILY MEMBER"/>
    <property type="match status" value="1"/>
</dbReference>